<name>D7U8F7_VITVI</name>
<dbReference type="GO" id="GO:0005506">
    <property type="term" value="F:iron ion binding"/>
    <property type="evidence" value="ECO:0007669"/>
    <property type="project" value="InterPro"/>
</dbReference>
<dbReference type="InterPro" id="IPR036396">
    <property type="entry name" value="Cyt_P450_sf"/>
</dbReference>
<dbReference type="Pfam" id="PF00067">
    <property type="entry name" value="p450"/>
    <property type="match status" value="1"/>
</dbReference>
<evidence type="ECO:0000256" key="7">
    <source>
        <dbReference type="ARBA" id="ARBA00023033"/>
    </source>
</evidence>
<sequence length="502" mass="57122">MDVLFSSILFASLLFLYMLYKIGKRWRGNISSQKLPPGPWKLPLIGNMHQLIDGSLPHHSLSRLAKQYGPLMSLQLGEISTLIISSPEMAKQILKTHDINFAQRASFLATNTVSYHSTDIVFSPYGDYWRQLRKICVVELLTSKRVKSFQLIREEELSNLITTLASCSRLPINLTDKLSSCTFAIIARAAFGEKCKEQDAFISVLKETLELVSGPCVADMYPSVKWLDLISGMRHKIEKVFKRTDRILQNIVDEHREKMKTEAGKLQGEEDLVDVLLKLQQHGDLEFPLTDNNIKAVILDIFAGGGETTSISVEWAMSEMLKNPRVMDKAQAEVRRVFDGKGNADEELKFLKVVVKETLRLHPPFPLLIPRECREMCEINGYEIPKKTLIIVNAWAIGRDSDHWVEAERFYPERFLDSSIDYKGTDFGYIPFGAGRRMCPGILFSLPIIELSLAHLLYNFDWKLPNGMKADDLDMTEALGIAVRRKQDLHLIPIPYNPSHVQ</sequence>
<evidence type="ECO:0000313" key="11">
    <source>
        <dbReference type="Proteomes" id="UP000009183"/>
    </source>
</evidence>
<dbReference type="OMA" id="KCKEQDA"/>
<evidence type="ECO:0000256" key="6">
    <source>
        <dbReference type="ARBA" id="ARBA00023004"/>
    </source>
</evidence>
<evidence type="ECO:0000256" key="3">
    <source>
        <dbReference type="ARBA" id="ARBA00022617"/>
    </source>
</evidence>
<accession>D7U8F7</accession>
<dbReference type="PANTHER" id="PTHR47955">
    <property type="entry name" value="CYTOCHROME P450 FAMILY 71 PROTEIN"/>
    <property type="match status" value="1"/>
</dbReference>
<keyword evidence="7 9" id="KW-0503">Monooxygenase</keyword>
<evidence type="ECO:0000256" key="4">
    <source>
        <dbReference type="ARBA" id="ARBA00022723"/>
    </source>
</evidence>
<comment type="cofactor">
    <cofactor evidence="1 8">
        <name>heme</name>
        <dbReference type="ChEBI" id="CHEBI:30413"/>
    </cofactor>
</comment>
<reference evidence="11" key="1">
    <citation type="journal article" date="2007" name="Nature">
        <title>The grapevine genome sequence suggests ancestral hexaploidization in major angiosperm phyla.</title>
        <authorList>
            <consortium name="The French-Italian Public Consortium for Grapevine Genome Characterization."/>
            <person name="Jaillon O."/>
            <person name="Aury J.-M."/>
            <person name="Noel B."/>
            <person name="Policriti A."/>
            <person name="Clepet C."/>
            <person name="Casagrande A."/>
            <person name="Choisne N."/>
            <person name="Aubourg S."/>
            <person name="Vitulo N."/>
            <person name="Jubin C."/>
            <person name="Vezzi A."/>
            <person name="Legeai F."/>
            <person name="Hugueney P."/>
            <person name="Dasilva C."/>
            <person name="Horner D."/>
            <person name="Mica E."/>
            <person name="Jublot D."/>
            <person name="Poulain J."/>
            <person name="Bruyere C."/>
            <person name="Billault A."/>
            <person name="Segurens B."/>
            <person name="Gouyvenoux M."/>
            <person name="Ugarte E."/>
            <person name="Cattonaro F."/>
            <person name="Anthouard V."/>
            <person name="Vico V."/>
            <person name="Del Fabbro C."/>
            <person name="Alaux M."/>
            <person name="Di Gaspero G."/>
            <person name="Dumas V."/>
            <person name="Felice N."/>
            <person name="Paillard S."/>
            <person name="Juman I."/>
            <person name="Moroldo M."/>
            <person name="Scalabrin S."/>
            <person name="Canaguier A."/>
            <person name="Le Clainche I."/>
            <person name="Malacrida G."/>
            <person name="Durand E."/>
            <person name="Pesole G."/>
            <person name="Laucou V."/>
            <person name="Chatelet P."/>
            <person name="Merdinoglu D."/>
            <person name="Delledonne M."/>
            <person name="Pezzotti M."/>
            <person name="Lecharny A."/>
            <person name="Scarpelli C."/>
            <person name="Artiguenave F."/>
            <person name="Pe M.E."/>
            <person name="Valle G."/>
            <person name="Morgante M."/>
            <person name="Caboche M."/>
            <person name="Adam-Blondon A.-F."/>
            <person name="Weissenbach J."/>
            <person name="Quetier F."/>
            <person name="Wincker P."/>
        </authorList>
    </citation>
    <scope>NUCLEOTIDE SEQUENCE [LARGE SCALE GENOMIC DNA]</scope>
    <source>
        <strain evidence="11">cv. Pinot noir / PN40024</strain>
    </source>
</reference>
<dbReference type="FunFam" id="1.10.630.10:FF:000008">
    <property type="entry name" value="Cytochrome P450 71D8"/>
    <property type="match status" value="1"/>
</dbReference>
<dbReference type="KEGG" id="vvi:100254557"/>
<evidence type="ECO:0000256" key="5">
    <source>
        <dbReference type="ARBA" id="ARBA00023002"/>
    </source>
</evidence>
<evidence type="ECO:0008006" key="12">
    <source>
        <dbReference type="Google" id="ProtNLM"/>
    </source>
</evidence>
<dbReference type="CDD" id="cd11072">
    <property type="entry name" value="CYP71-like"/>
    <property type="match status" value="1"/>
</dbReference>
<protein>
    <recommendedName>
        <fullName evidence="12">Cytochrome P450 71D10</fullName>
    </recommendedName>
</protein>
<dbReference type="SUPFAM" id="SSF48264">
    <property type="entry name" value="Cytochrome P450"/>
    <property type="match status" value="1"/>
</dbReference>
<dbReference type="InterPro" id="IPR002401">
    <property type="entry name" value="Cyt_P450_E_grp-I"/>
</dbReference>
<dbReference type="EMBL" id="FN596741">
    <property type="protein sequence ID" value="CBI39021.3"/>
    <property type="molecule type" value="Genomic_DNA"/>
</dbReference>
<feature type="binding site" description="axial binding residue" evidence="8">
    <location>
        <position position="439"/>
    </location>
    <ligand>
        <name>heme</name>
        <dbReference type="ChEBI" id="CHEBI:30413"/>
    </ligand>
    <ligandPart>
        <name>Fe</name>
        <dbReference type="ChEBI" id="CHEBI:18248"/>
    </ligandPart>
</feature>
<dbReference type="OrthoDB" id="2789670at2759"/>
<evidence type="ECO:0000256" key="1">
    <source>
        <dbReference type="ARBA" id="ARBA00001971"/>
    </source>
</evidence>
<evidence type="ECO:0000256" key="2">
    <source>
        <dbReference type="ARBA" id="ARBA00010617"/>
    </source>
</evidence>
<dbReference type="PROSITE" id="PS00086">
    <property type="entry name" value="CYTOCHROME_P450"/>
    <property type="match status" value="1"/>
</dbReference>
<dbReference type="InParanoid" id="D7U8F7"/>
<dbReference type="PRINTS" id="PR00385">
    <property type="entry name" value="P450"/>
</dbReference>
<comment type="similarity">
    <text evidence="2 9">Belongs to the cytochrome P450 family.</text>
</comment>
<dbReference type="HOGENOM" id="CLU_001570_4_1_1"/>
<dbReference type="SMR" id="D7U8F7"/>
<dbReference type="PANTHER" id="PTHR47955:SF8">
    <property type="entry name" value="CYTOCHROME P450 71D11-LIKE"/>
    <property type="match status" value="1"/>
</dbReference>
<organism evidence="10 11">
    <name type="scientific">Vitis vinifera</name>
    <name type="common">Grape</name>
    <dbReference type="NCBI Taxonomy" id="29760"/>
    <lineage>
        <taxon>Eukaryota</taxon>
        <taxon>Viridiplantae</taxon>
        <taxon>Streptophyta</taxon>
        <taxon>Embryophyta</taxon>
        <taxon>Tracheophyta</taxon>
        <taxon>Spermatophyta</taxon>
        <taxon>Magnoliopsida</taxon>
        <taxon>eudicotyledons</taxon>
        <taxon>Gunneridae</taxon>
        <taxon>Pentapetalae</taxon>
        <taxon>rosids</taxon>
        <taxon>Vitales</taxon>
        <taxon>Vitaceae</taxon>
        <taxon>Viteae</taxon>
        <taxon>Vitis</taxon>
    </lineage>
</organism>
<dbReference type="InterPro" id="IPR001128">
    <property type="entry name" value="Cyt_P450"/>
</dbReference>
<dbReference type="GO" id="GO:0020037">
    <property type="term" value="F:heme binding"/>
    <property type="evidence" value="ECO:0007669"/>
    <property type="project" value="InterPro"/>
</dbReference>
<dbReference type="Gene3D" id="1.10.630.10">
    <property type="entry name" value="Cytochrome P450"/>
    <property type="match status" value="1"/>
</dbReference>
<keyword evidence="4 8" id="KW-0479">Metal-binding</keyword>
<keyword evidence="6 8" id="KW-0408">Iron</keyword>
<dbReference type="GO" id="GO:0016705">
    <property type="term" value="F:oxidoreductase activity, acting on paired donors, with incorporation or reduction of molecular oxygen"/>
    <property type="evidence" value="ECO:0007669"/>
    <property type="project" value="InterPro"/>
</dbReference>
<dbReference type="InterPro" id="IPR017972">
    <property type="entry name" value="Cyt_P450_CS"/>
</dbReference>
<gene>
    <name evidence="10" type="ordered locus">VIT_10s0092g00370</name>
</gene>
<evidence type="ECO:0000256" key="9">
    <source>
        <dbReference type="RuleBase" id="RU000461"/>
    </source>
</evidence>
<evidence type="ECO:0000256" key="8">
    <source>
        <dbReference type="PIRSR" id="PIRSR602401-1"/>
    </source>
</evidence>
<dbReference type="PRINTS" id="PR00463">
    <property type="entry name" value="EP450I"/>
</dbReference>
<keyword evidence="3 8" id="KW-0349">Heme</keyword>
<dbReference type="GO" id="GO:0016491">
    <property type="term" value="F:oxidoreductase activity"/>
    <property type="evidence" value="ECO:0000318"/>
    <property type="project" value="GO_Central"/>
</dbReference>
<keyword evidence="11" id="KW-1185">Reference proteome</keyword>
<keyword evidence="5 9" id="KW-0560">Oxidoreductase</keyword>
<dbReference type="GO" id="GO:0004497">
    <property type="term" value="F:monooxygenase activity"/>
    <property type="evidence" value="ECO:0007669"/>
    <property type="project" value="UniProtKB-KW"/>
</dbReference>
<evidence type="ECO:0000313" key="10">
    <source>
        <dbReference type="EMBL" id="CBI39021.3"/>
    </source>
</evidence>
<dbReference type="PaxDb" id="29760-VIT_10s0092g00370.t01"/>
<dbReference type="Proteomes" id="UP000009183">
    <property type="component" value="Chromosome 10"/>
</dbReference>
<dbReference type="eggNOG" id="KOG0156">
    <property type="taxonomic scope" value="Eukaryota"/>
</dbReference>
<dbReference type="AlphaFoldDB" id="D7U8F7"/>
<proteinExistence type="inferred from homology"/>